<keyword evidence="2" id="KW-1185">Reference proteome</keyword>
<proteinExistence type="predicted"/>
<gene>
    <name evidence="1" type="ORF">MLD38_029839</name>
</gene>
<evidence type="ECO:0000313" key="2">
    <source>
        <dbReference type="Proteomes" id="UP001057402"/>
    </source>
</evidence>
<organism evidence="1 2">
    <name type="scientific">Melastoma candidum</name>
    <dbReference type="NCBI Taxonomy" id="119954"/>
    <lineage>
        <taxon>Eukaryota</taxon>
        <taxon>Viridiplantae</taxon>
        <taxon>Streptophyta</taxon>
        <taxon>Embryophyta</taxon>
        <taxon>Tracheophyta</taxon>
        <taxon>Spermatophyta</taxon>
        <taxon>Magnoliopsida</taxon>
        <taxon>eudicotyledons</taxon>
        <taxon>Gunneridae</taxon>
        <taxon>Pentapetalae</taxon>
        <taxon>rosids</taxon>
        <taxon>malvids</taxon>
        <taxon>Myrtales</taxon>
        <taxon>Melastomataceae</taxon>
        <taxon>Melastomatoideae</taxon>
        <taxon>Melastomateae</taxon>
        <taxon>Melastoma</taxon>
    </lineage>
</organism>
<reference evidence="2" key="1">
    <citation type="journal article" date="2023" name="Front. Plant Sci.">
        <title>Chromosomal-level genome assembly of Melastoma candidum provides insights into trichome evolution.</title>
        <authorList>
            <person name="Zhong Y."/>
            <person name="Wu W."/>
            <person name="Sun C."/>
            <person name="Zou P."/>
            <person name="Liu Y."/>
            <person name="Dai S."/>
            <person name="Zhou R."/>
        </authorList>
    </citation>
    <scope>NUCLEOTIDE SEQUENCE [LARGE SCALE GENOMIC DNA]</scope>
</reference>
<evidence type="ECO:0000313" key="1">
    <source>
        <dbReference type="EMBL" id="KAI4331679.1"/>
    </source>
</evidence>
<protein>
    <submittedName>
        <fullName evidence="1">Uncharacterized protein</fullName>
    </submittedName>
</protein>
<dbReference type="Proteomes" id="UP001057402">
    <property type="component" value="Chromosome 8"/>
</dbReference>
<dbReference type="EMBL" id="CM042887">
    <property type="protein sequence ID" value="KAI4331679.1"/>
    <property type="molecule type" value="Genomic_DNA"/>
</dbReference>
<accession>A0ACB9N571</accession>
<comment type="caution">
    <text evidence="1">The sequence shown here is derived from an EMBL/GenBank/DDBJ whole genome shotgun (WGS) entry which is preliminary data.</text>
</comment>
<name>A0ACB9N571_9MYRT</name>
<sequence length="110" mass="12378">MGVAMGVAGAALLSIGSMGLQNQIKLVAIDLLDRPNWYKEKVYPPNQVPALEHNGKVIGESLDLIRYVDANFNGLSLQPLEMNKIDAYVRTKYDPMELVPRYTRRFLSQK</sequence>